<name>A0A1R4A4I2_HALED</name>
<gene>
    <name evidence="1" type="ORF">HELO_4067A</name>
</gene>
<sequence>MTATTTFTNAELQSALAYAVRKAAEDESPETQCAWLTRFCVWALYPAIYSDIKAHLQPLERDDTRFPDQHELLEQLLQAGLIATPRAVAVREHRFDGAFSQLNMALEMDPDLIWRPGASRPALTRLTHAMGPYLRQAADLMGLPSSPADQPQLRLGTLHSIPQSQADQWPVYSNPRVTLAIYWQPEELAPEGETRRISK</sequence>
<evidence type="ECO:0000313" key="2">
    <source>
        <dbReference type="Proteomes" id="UP000008707"/>
    </source>
</evidence>
<dbReference type="Proteomes" id="UP000008707">
    <property type="component" value="Chromosome"/>
</dbReference>
<evidence type="ECO:0000313" key="1">
    <source>
        <dbReference type="EMBL" id="SJK83869.1"/>
    </source>
</evidence>
<dbReference type="AlphaFoldDB" id="A0A1R4A4I2"/>
<dbReference type="EMBL" id="FN869568">
    <property type="protein sequence ID" value="SJK83869.1"/>
    <property type="molecule type" value="Genomic_DNA"/>
</dbReference>
<reference evidence="2" key="1">
    <citation type="journal article" date="2011" name="Environ. Microbiol.">
        <title>A blueprint of ectoine metabolism from the genome of the industrial producer Halomonas elongata DSM 2581(T).</title>
        <authorList>
            <person name="Schwibbert K."/>
            <person name="Marin-Sanguino A."/>
            <person name="Bagyan I."/>
            <person name="Heidrich G."/>
            <person name="Lentzen G."/>
            <person name="Seitz H."/>
            <person name="Rampp M."/>
            <person name="Schuster S.C."/>
            <person name="Klenk H.P."/>
            <person name="Pfeiffer F."/>
            <person name="Oesterhelt D."/>
            <person name="Kunte H.J."/>
        </authorList>
    </citation>
    <scope>NUCLEOTIDE SEQUENCE [LARGE SCALE GENOMIC DNA]</scope>
    <source>
        <strain evidence="2">ATCC 33173 / DSM 2581 / NBRC 15536 / NCIMB 2198 / 1H9</strain>
    </source>
</reference>
<accession>A0A1R4A4I2</accession>
<organism evidence="1 2">
    <name type="scientific">Halomonas elongata (strain ATCC 33173 / DSM 2581 / NBRC 15536 / NCIMB 2198 / 1H9)</name>
    <dbReference type="NCBI Taxonomy" id="768066"/>
    <lineage>
        <taxon>Bacteria</taxon>
        <taxon>Pseudomonadati</taxon>
        <taxon>Pseudomonadota</taxon>
        <taxon>Gammaproteobacteria</taxon>
        <taxon>Oceanospirillales</taxon>
        <taxon>Halomonadaceae</taxon>
        <taxon>Halomonas</taxon>
    </lineage>
</organism>
<dbReference type="KEGG" id="hel:HELO_4067A"/>
<protein>
    <submittedName>
        <fullName evidence="1">Uncharacterized protein</fullName>
    </submittedName>
</protein>
<proteinExistence type="predicted"/>